<dbReference type="InterPro" id="IPR013320">
    <property type="entry name" value="ConA-like_dom_sf"/>
</dbReference>
<comment type="PTM">
    <text evidence="11">Contains at least one intrachain disulfide bond essential for its enzymatic activity.</text>
</comment>
<keyword evidence="4 11" id="KW-0808">Transferase</keyword>
<dbReference type="GO" id="GO:0004553">
    <property type="term" value="F:hydrolase activity, hydrolyzing O-glycosyl compounds"/>
    <property type="evidence" value="ECO:0007669"/>
    <property type="project" value="InterPro"/>
</dbReference>
<dbReference type="AlphaFoldDB" id="A0A7J7CAP1"/>
<keyword evidence="5 11" id="KW-0378">Hydrolase</keyword>
<organism evidence="13 14">
    <name type="scientific">Tripterygium wilfordii</name>
    <name type="common">Thunder God vine</name>
    <dbReference type="NCBI Taxonomy" id="458696"/>
    <lineage>
        <taxon>Eukaryota</taxon>
        <taxon>Viridiplantae</taxon>
        <taxon>Streptophyta</taxon>
        <taxon>Embryophyta</taxon>
        <taxon>Tracheophyta</taxon>
        <taxon>Spermatophyta</taxon>
        <taxon>Magnoliopsida</taxon>
        <taxon>eudicotyledons</taxon>
        <taxon>Gunneridae</taxon>
        <taxon>Pentapetalae</taxon>
        <taxon>rosids</taxon>
        <taxon>fabids</taxon>
        <taxon>Celastrales</taxon>
        <taxon>Celastraceae</taxon>
        <taxon>Tripterygium</taxon>
    </lineage>
</organism>
<dbReference type="Gene3D" id="2.60.120.200">
    <property type="match status" value="1"/>
</dbReference>
<evidence type="ECO:0000256" key="1">
    <source>
        <dbReference type="ARBA" id="ARBA00022512"/>
    </source>
</evidence>
<keyword evidence="11" id="KW-0961">Cell wall biogenesis/degradation</keyword>
<proteinExistence type="inferred from homology"/>
<evidence type="ECO:0000313" key="13">
    <source>
        <dbReference type="EMBL" id="KAF5731244.1"/>
    </source>
</evidence>
<dbReference type="InParanoid" id="A0A7J7CAP1"/>
<evidence type="ECO:0000259" key="12">
    <source>
        <dbReference type="PROSITE" id="PS51762"/>
    </source>
</evidence>
<accession>A0A7J7CAP1</accession>
<evidence type="ECO:0000256" key="9">
    <source>
        <dbReference type="PIRSR" id="PIRSR005604-1"/>
    </source>
</evidence>
<dbReference type="InterPro" id="IPR010713">
    <property type="entry name" value="XET_C"/>
</dbReference>
<dbReference type="Pfam" id="PF00722">
    <property type="entry name" value="Glyco_hydro_16"/>
    <property type="match status" value="1"/>
</dbReference>
<dbReference type="PROSITE" id="PS51762">
    <property type="entry name" value="GH16_2"/>
    <property type="match status" value="1"/>
</dbReference>
<evidence type="ECO:0000313" key="14">
    <source>
        <dbReference type="Proteomes" id="UP000593562"/>
    </source>
</evidence>
<protein>
    <recommendedName>
        <fullName evidence="11">Xyloglucan endotransglucosylase/hydrolase</fullName>
        <ecNumber evidence="11">2.4.1.207</ecNumber>
    </recommendedName>
</protein>
<dbReference type="PROSITE" id="PS01034">
    <property type="entry name" value="GH16_1"/>
    <property type="match status" value="1"/>
</dbReference>
<keyword evidence="14" id="KW-1185">Reference proteome</keyword>
<dbReference type="InterPro" id="IPR044791">
    <property type="entry name" value="Beta-glucanase/XTH"/>
</dbReference>
<sequence length="268" mass="31026">MFLAWRHADAAKEGEVSFNENYKVLWGSDHVQLLNQEKEVRLTLDPSSGAGIESKTMYGSGYFQMKIKLPEKNSIGAVTTFYLISHSNIHDEVDFEFLGNETTPYTLSTNIFINDGGGREQQFHLWFDPTKDFHSYSLLWNQHQIALFVDHVPIRVYKNKTILGAEYPTQPMYIDASLWHGDGWASGGKPIDWSQAPFNAYYKELSPIHACPLQDNTNTQHCHSSKFWWNGEKHWELNPQQQSSYEHVRKTYMFYDYCANNPTPLPEC</sequence>
<gene>
    <name evidence="13" type="ORF">HS088_TW19G00850</name>
</gene>
<reference evidence="13 14" key="1">
    <citation type="journal article" date="2020" name="Nat. Commun.">
        <title>Genome of Tripterygium wilfordii and identification of cytochrome P450 involved in triptolide biosynthesis.</title>
        <authorList>
            <person name="Tu L."/>
            <person name="Su P."/>
            <person name="Zhang Z."/>
            <person name="Gao L."/>
            <person name="Wang J."/>
            <person name="Hu T."/>
            <person name="Zhou J."/>
            <person name="Zhang Y."/>
            <person name="Zhao Y."/>
            <person name="Liu Y."/>
            <person name="Song Y."/>
            <person name="Tong Y."/>
            <person name="Lu Y."/>
            <person name="Yang J."/>
            <person name="Xu C."/>
            <person name="Jia M."/>
            <person name="Peters R.J."/>
            <person name="Huang L."/>
            <person name="Gao W."/>
        </authorList>
    </citation>
    <scope>NUCLEOTIDE SEQUENCE [LARGE SCALE GENOMIC DNA]</scope>
    <source>
        <strain evidence="14">cv. XIE 37</strain>
        <tissue evidence="13">Leaf</tissue>
    </source>
</reference>
<feature type="active site" description="Nucleophile" evidence="9">
    <location>
        <position position="92"/>
    </location>
</feature>
<evidence type="ECO:0000256" key="7">
    <source>
        <dbReference type="ARBA" id="ARBA00023180"/>
    </source>
</evidence>
<feature type="active site" description="Proton donor" evidence="9">
    <location>
        <position position="96"/>
    </location>
</feature>
<name>A0A7J7CAP1_TRIWF</name>
<keyword evidence="3 11" id="KW-0964">Secreted</keyword>
<evidence type="ECO:0000256" key="4">
    <source>
        <dbReference type="ARBA" id="ARBA00022679"/>
    </source>
</evidence>
<dbReference type="Pfam" id="PF06955">
    <property type="entry name" value="XET_C"/>
    <property type="match status" value="1"/>
</dbReference>
<evidence type="ECO:0000256" key="3">
    <source>
        <dbReference type="ARBA" id="ARBA00022525"/>
    </source>
</evidence>
<comment type="subcellular location">
    <subcellularLocation>
        <location evidence="11">Secreted</location>
        <location evidence="11">Cell wall</location>
    </subcellularLocation>
    <subcellularLocation>
        <location evidence="11">Secreted</location>
        <location evidence="11">Extracellular space</location>
        <location evidence="11">Apoplast</location>
    </subcellularLocation>
</comment>
<dbReference type="GO" id="GO:0042546">
    <property type="term" value="P:cell wall biogenesis"/>
    <property type="evidence" value="ECO:0007669"/>
    <property type="project" value="InterPro"/>
</dbReference>
<evidence type="ECO:0000256" key="5">
    <source>
        <dbReference type="ARBA" id="ARBA00022801"/>
    </source>
</evidence>
<dbReference type="InterPro" id="IPR016455">
    <property type="entry name" value="XTH"/>
</dbReference>
<evidence type="ECO:0000256" key="2">
    <source>
        <dbReference type="ARBA" id="ARBA00022523"/>
    </source>
</evidence>
<dbReference type="GO" id="GO:0048046">
    <property type="term" value="C:apoplast"/>
    <property type="evidence" value="ECO:0007669"/>
    <property type="project" value="UniProtKB-SubCell"/>
</dbReference>
<evidence type="ECO:0000256" key="11">
    <source>
        <dbReference type="RuleBase" id="RU361120"/>
    </source>
</evidence>
<comment type="function">
    <text evidence="11">Catalyzes xyloglucan endohydrolysis (XEH) and/or endotransglycosylation (XET). Cleaves and religates xyloglucan polymers, an essential constituent of the primary cell wall, and thereby participates in cell wall construction of growing tissues.</text>
</comment>
<evidence type="ECO:0000256" key="8">
    <source>
        <dbReference type="ARBA" id="ARBA00023295"/>
    </source>
</evidence>
<dbReference type="GO" id="GO:0071555">
    <property type="term" value="P:cell wall organization"/>
    <property type="evidence" value="ECO:0007669"/>
    <property type="project" value="UniProtKB-KW"/>
</dbReference>
<comment type="caution">
    <text evidence="13">The sequence shown here is derived from an EMBL/GenBank/DDBJ whole genome shotgun (WGS) entry which is preliminary data.</text>
</comment>
<keyword evidence="1 11" id="KW-0134">Cell wall</keyword>
<dbReference type="PANTHER" id="PTHR31062">
    <property type="entry name" value="XYLOGLUCAN ENDOTRANSGLUCOSYLASE/HYDROLASE PROTEIN 8-RELATED"/>
    <property type="match status" value="1"/>
</dbReference>
<evidence type="ECO:0000256" key="10">
    <source>
        <dbReference type="PIRSR" id="PIRSR005604-2"/>
    </source>
</evidence>
<dbReference type="Proteomes" id="UP000593562">
    <property type="component" value="Unassembled WGS sequence"/>
</dbReference>
<dbReference type="EMBL" id="JAAARO010000019">
    <property type="protein sequence ID" value="KAF5731244.1"/>
    <property type="molecule type" value="Genomic_DNA"/>
</dbReference>
<feature type="glycosylation site" description="N-linked (GlcNAc...) asparagine" evidence="10">
    <location>
        <position position="100"/>
    </location>
</feature>
<dbReference type="InterPro" id="IPR000757">
    <property type="entry name" value="Beta-glucanase-like"/>
</dbReference>
<keyword evidence="8 11" id="KW-0326">Glycosidase</keyword>
<dbReference type="GO" id="GO:0010411">
    <property type="term" value="P:xyloglucan metabolic process"/>
    <property type="evidence" value="ECO:0007669"/>
    <property type="project" value="InterPro"/>
</dbReference>
<dbReference type="InterPro" id="IPR008263">
    <property type="entry name" value="GH16_AS"/>
</dbReference>
<dbReference type="SUPFAM" id="SSF49899">
    <property type="entry name" value="Concanavalin A-like lectins/glucanases"/>
    <property type="match status" value="1"/>
</dbReference>
<evidence type="ECO:0000256" key="6">
    <source>
        <dbReference type="ARBA" id="ARBA00023157"/>
    </source>
</evidence>
<feature type="domain" description="GH16" evidence="12">
    <location>
        <begin position="3"/>
        <end position="202"/>
    </location>
</feature>
<comment type="similarity">
    <text evidence="11">Belongs to the glycosyl hydrolase 16 family.</text>
</comment>
<keyword evidence="6" id="KW-1015">Disulfide bond</keyword>
<dbReference type="PIRSF" id="PIRSF005604">
    <property type="entry name" value="XET"/>
    <property type="match status" value="1"/>
</dbReference>
<dbReference type="GO" id="GO:0016762">
    <property type="term" value="F:xyloglucan:xyloglucosyl transferase activity"/>
    <property type="evidence" value="ECO:0007669"/>
    <property type="project" value="UniProtKB-EC"/>
</dbReference>
<keyword evidence="2 11" id="KW-0052">Apoplast</keyword>
<dbReference type="EC" id="2.4.1.207" evidence="11"/>
<keyword evidence="7" id="KW-0325">Glycoprotein</keyword>